<keyword evidence="11" id="KW-1043">Host membrane</keyword>
<dbReference type="GO" id="GO:0046718">
    <property type="term" value="P:symbiont entry into host cell"/>
    <property type="evidence" value="ECO:0007669"/>
    <property type="project" value="UniProtKB-KW"/>
</dbReference>
<dbReference type="GO" id="GO:0043657">
    <property type="term" value="C:host cell"/>
    <property type="evidence" value="ECO:0007669"/>
    <property type="project" value="GOC"/>
</dbReference>
<evidence type="ECO:0000256" key="12">
    <source>
        <dbReference type="ARBA" id="ARBA00022921"/>
    </source>
</evidence>
<keyword evidence="8" id="KW-1048">Host nucleus</keyword>
<keyword evidence="14" id="KW-0472">Membrane</keyword>
<keyword evidence="6" id="KW-1163">Viral penetration into host nucleus</keyword>
<keyword evidence="10" id="KW-0946">Virion</keyword>
<dbReference type="Pfam" id="PF00761">
    <property type="entry name" value="Polyoma_coat2"/>
    <property type="match status" value="2"/>
</dbReference>
<evidence type="ECO:0000256" key="4">
    <source>
        <dbReference type="ARBA" id="ARBA00006444"/>
    </source>
</evidence>
<dbReference type="GO" id="GO:0003677">
    <property type="term" value="F:DNA binding"/>
    <property type="evidence" value="ECO:0007669"/>
    <property type="project" value="UniProtKB-KW"/>
</dbReference>
<dbReference type="GO" id="GO:0019028">
    <property type="term" value="C:viral capsid"/>
    <property type="evidence" value="ECO:0007669"/>
    <property type="project" value="UniProtKB-KW"/>
</dbReference>
<evidence type="ECO:0000256" key="8">
    <source>
        <dbReference type="ARBA" id="ARBA00022562"/>
    </source>
</evidence>
<dbReference type="RefSeq" id="YP_009552099.1">
    <property type="nucleotide sequence ID" value="NC_040598.1"/>
</dbReference>
<keyword evidence="12" id="KW-0426">Late protein</keyword>
<keyword evidence="7" id="KW-0167">Capsid protein</keyword>
<keyword evidence="20" id="KW-1185">Reference proteome</keyword>
<protein>
    <recommendedName>
        <fullName evidence="5">Minor capsid protein VP2</fullName>
    </recommendedName>
    <alternativeName>
        <fullName evidence="18">Minor structural protein VP2</fullName>
    </alternativeName>
</protein>
<evidence type="ECO:0000256" key="1">
    <source>
        <dbReference type="ARBA" id="ARBA00004147"/>
    </source>
</evidence>
<keyword evidence="17" id="KW-1160">Virus entry into host cell</keyword>
<dbReference type="GeneID" id="41700525"/>
<evidence type="ECO:0000256" key="2">
    <source>
        <dbReference type="ARBA" id="ARBA00004328"/>
    </source>
</evidence>
<evidence type="ECO:0000256" key="11">
    <source>
        <dbReference type="ARBA" id="ARBA00022870"/>
    </source>
</evidence>
<dbReference type="GO" id="GO:0075732">
    <property type="term" value="P:viral penetration into host nucleus"/>
    <property type="evidence" value="ECO:0007669"/>
    <property type="project" value="UniProtKB-KW"/>
</dbReference>
<keyword evidence="15" id="KW-1038">Host endoplasmic reticulum</keyword>
<evidence type="ECO:0000256" key="3">
    <source>
        <dbReference type="ARBA" id="ARBA00004625"/>
    </source>
</evidence>
<reference evidence="19 20" key="1">
    <citation type="submission" date="2015-04" db="EMBL/GenBank/DDBJ databases">
        <title>A novel polyomavirus in domestic pig (Sus scrofa domesticus).</title>
        <authorList>
            <person name="Ehlers B."/>
            <person name="Liebmann S."/>
            <person name="Walter C."/>
            <person name="Preugschass H."/>
            <person name="Fischer D."/>
        </authorList>
    </citation>
    <scope>NUCLEOTIDE SEQUENCE [LARGE SCALE GENOMIC DNA]</scope>
    <source>
        <strain evidence="19">471</strain>
    </source>
</reference>
<dbReference type="InterPro" id="IPR001070">
    <property type="entry name" value="Polyoma_coat_VP2"/>
</dbReference>
<dbReference type="OrthoDB" id="6378at10239"/>
<dbReference type="Proteomes" id="UP000147829">
    <property type="component" value="Segment"/>
</dbReference>
<name>A0A162GN45_9POLY</name>
<evidence type="ECO:0000256" key="6">
    <source>
        <dbReference type="ARBA" id="ARBA00022524"/>
    </source>
</evidence>
<evidence type="ECO:0000256" key="10">
    <source>
        <dbReference type="ARBA" id="ARBA00022844"/>
    </source>
</evidence>
<evidence type="ECO:0000256" key="17">
    <source>
        <dbReference type="ARBA" id="ARBA00023296"/>
    </source>
</evidence>
<dbReference type="GO" id="GO:0005198">
    <property type="term" value="F:structural molecule activity"/>
    <property type="evidence" value="ECO:0007669"/>
    <property type="project" value="InterPro"/>
</dbReference>
<evidence type="ECO:0000256" key="9">
    <source>
        <dbReference type="ARBA" id="ARBA00022707"/>
    </source>
</evidence>
<evidence type="ECO:0000256" key="5">
    <source>
        <dbReference type="ARBA" id="ARBA00022269"/>
    </source>
</evidence>
<evidence type="ECO:0000256" key="13">
    <source>
        <dbReference type="ARBA" id="ARBA00023125"/>
    </source>
</evidence>
<comment type="similarity">
    <text evidence="4">Belongs to the polyomaviruses capsid protein VP2 family.</text>
</comment>
<dbReference type="GO" id="GO:0044167">
    <property type="term" value="C:host cell endoplasmic reticulum membrane"/>
    <property type="evidence" value="ECO:0007669"/>
    <property type="project" value="UniProtKB-SubCell"/>
</dbReference>
<evidence type="ECO:0000256" key="7">
    <source>
        <dbReference type="ARBA" id="ARBA00022561"/>
    </source>
</evidence>
<evidence type="ECO:0000313" key="20">
    <source>
        <dbReference type="Proteomes" id="UP000147829"/>
    </source>
</evidence>
<comment type="subcellular location">
    <subcellularLocation>
        <location evidence="3">Host endoplasmic reticulum membrane</location>
    </subcellularLocation>
    <subcellularLocation>
        <location evidence="1">Host nucleus</location>
    </subcellularLocation>
    <subcellularLocation>
        <location evidence="2">Virion</location>
    </subcellularLocation>
</comment>
<dbReference type="GO" id="GO:0042025">
    <property type="term" value="C:host cell nucleus"/>
    <property type="evidence" value="ECO:0007669"/>
    <property type="project" value="UniProtKB-SubCell"/>
</dbReference>
<accession>A0A162GN45</accession>
<evidence type="ECO:0000313" key="19">
    <source>
        <dbReference type="EMBL" id="AKQ44351.1"/>
    </source>
</evidence>
<evidence type="ECO:0000256" key="18">
    <source>
        <dbReference type="ARBA" id="ARBA00031865"/>
    </source>
</evidence>
<organism evidence="19 20">
    <name type="scientific">Sus scrofa polyomavirus 1</name>
    <dbReference type="NCBI Taxonomy" id="1680894"/>
    <lineage>
        <taxon>Viruses</taxon>
        <taxon>Monodnaviria</taxon>
        <taxon>Shotokuvirae</taxon>
        <taxon>Cossaviricota</taxon>
        <taxon>Papovaviricetes</taxon>
        <taxon>Sepolyvirales</taxon>
        <taxon>Polyomaviridae</taxon>
        <taxon>Alphapolyomavirus</taxon>
        <taxon>Alphapolyomavirus suis</taxon>
    </lineage>
</organism>
<sequence length="225" mass="23677">MGGFLSLILDLSTIAVDLSASTGIALEAILTGEALAALEAEVTALMTLEGLSGVEALAQLGFTAEQFANFSLVSSIVNQAVTYGTIFQTVSGASALISAGIRLGLEERSIVDLNLHGQGLTINGLSKETITHMASGFAFDPFHWSESLLHSIGRGINRMTELPVNNNLARLAEEGRWKLQREGTDDGDSGEVIAMYTPPGGSHQRVCPDWLLPLVLGLSGSPRGI</sequence>
<keyword evidence="13" id="KW-0238">DNA-binding</keyword>
<dbReference type="EMBL" id="KR065722">
    <property type="protein sequence ID" value="AKQ44351.1"/>
    <property type="molecule type" value="Genomic_DNA"/>
</dbReference>
<keyword evidence="9" id="KW-0519">Myristate</keyword>
<proteinExistence type="inferred from homology"/>
<keyword evidence="16" id="KW-0449">Lipoprotein</keyword>
<gene>
    <name evidence="19" type="primary">VP2</name>
</gene>
<evidence type="ECO:0000256" key="15">
    <source>
        <dbReference type="ARBA" id="ARBA00023184"/>
    </source>
</evidence>
<evidence type="ECO:0000256" key="16">
    <source>
        <dbReference type="ARBA" id="ARBA00023288"/>
    </source>
</evidence>
<dbReference type="KEGG" id="vg:41700525"/>
<evidence type="ECO:0000256" key="14">
    <source>
        <dbReference type="ARBA" id="ARBA00023136"/>
    </source>
</evidence>